<feature type="chain" id="PRO_5002665940" evidence="1">
    <location>
        <begin position="27"/>
        <end position="287"/>
    </location>
</feature>
<dbReference type="Proteomes" id="UP000006201">
    <property type="component" value="Unassembled WGS sequence"/>
</dbReference>
<reference evidence="3 4" key="1">
    <citation type="submission" date="2006-02" db="EMBL/GenBank/DDBJ databases">
        <authorList>
            <person name="Moran M.A."/>
            <person name="Kjelleberg S."/>
            <person name="Egan S."/>
            <person name="Saunders N."/>
            <person name="Thomas T."/>
            <person name="Ferriera S."/>
            <person name="Johnson J."/>
            <person name="Kravitz S."/>
            <person name="Halpern A."/>
            <person name="Remington K."/>
            <person name="Beeson K."/>
            <person name="Tran B."/>
            <person name="Rogers Y.-H."/>
            <person name="Friedman R."/>
            <person name="Venter J.C."/>
        </authorList>
    </citation>
    <scope>NUCLEOTIDE SEQUENCE [LARGE SCALE GENOMIC DNA]</scope>
    <source>
        <strain evidence="3 4">D2</strain>
    </source>
</reference>
<comment type="caution">
    <text evidence="3">The sequence shown here is derived from an EMBL/GenBank/DDBJ whole genome shotgun (WGS) entry which is preliminary data.</text>
</comment>
<evidence type="ECO:0000313" key="4">
    <source>
        <dbReference type="Proteomes" id="UP000006201"/>
    </source>
</evidence>
<dbReference type="InterPro" id="IPR011042">
    <property type="entry name" value="6-blade_b-propeller_TolB-like"/>
</dbReference>
<dbReference type="Pfam" id="PF08450">
    <property type="entry name" value="SGL"/>
    <property type="match status" value="1"/>
</dbReference>
<feature type="signal peptide" evidence="1">
    <location>
        <begin position="1"/>
        <end position="26"/>
    </location>
</feature>
<keyword evidence="4" id="KW-1185">Reference proteome</keyword>
<dbReference type="eggNOG" id="COG3386">
    <property type="taxonomic scope" value="Bacteria"/>
</dbReference>
<dbReference type="STRING" id="87626.PTD2_18765"/>
<evidence type="ECO:0000259" key="2">
    <source>
        <dbReference type="Pfam" id="PF08450"/>
    </source>
</evidence>
<dbReference type="InterPro" id="IPR051262">
    <property type="entry name" value="SMP-30/CGR1_Lactonase"/>
</dbReference>
<dbReference type="AlphaFoldDB" id="A4CC06"/>
<dbReference type="EMBL" id="AAOH01000005">
    <property type="protein sequence ID" value="EAR27893.1"/>
    <property type="molecule type" value="Genomic_DNA"/>
</dbReference>
<dbReference type="InterPro" id="IPR013658">
    <property type="entry name" value="SGL"/>
</dbReference>
<dbReference type="Gene3D" id="2.120.10.30">
    <property type="entry name" value="TolB, C-terminal domain"/>
    <property type="match status" value="1"/>
</dbReference>
<dbReference type="PANTHER" id="PTHR47572:SF5">
    <property type="entry name" value="BLR2277 PROTEIN"/>
    <property type="match status" value="1"/>
</dbReference>
<dbReference type="SUPFAM" id="SSF63829">
    <property type="entry name" value="Calcium-dependent phosphotriesterase"/>
    <property type="match status" value="1"/>
</dbReference>
<dbReference type="PANTHER" id="PTHR47572">
    <property type="entry name" value="LIPOPROTEIN-RELATED"/>
    <property type="match status" value="1"/>
</dbReference>
<dbReference type="HOGENOM" id="CLU_036110_0_1_6"/>
<organism evidence="3 4">
    <name type="scientific">Pseudoalteromonas tunicata D2</name>
    <dbReference type="NCBI Taxonomy" id="87626"/>
    <lineage>
        <taxon>Bacteria</taxon>
        <taxon>Pseudomonadati</taxon>
        <taxon>Pseudomonadota</taxon>
        <taxon>Gammaproteobacteria</taxon>
        <taxon>Alteromonadales</taxon>
        <taxon>Pseudoalteromonadaceae</taxon>
        <taxon>Pseudoalteromonas</taxon>
    </lineage>
</organism>
<accession>A4CC06</accession>
<feature type="domain" description="SMP-30/Gluconolactonase/LRE-like region" evidence="2">
    <location>
        <begin position="43"/>
        <end position="276"/>
    </location>
</feature>
<dbReference type="RefSeq" id="WP_009839725.1">
    <property type="nucleotide sequence ID" value="NZ_CH959301.1"/>
</dbReference>
<gene>
    <name evidence="3" type="ORF">PTD2_18765</name>
</gene>
<protein>
    <submittedName>
        <fullName evidence="3">Putative secreted protein</fullName>
    </submittedName>
</protein>
<evidence type="ECO:0000256" key="1">
    <source>
        <dbReference type="SAM" id="SignalP"/>
    </source>
</evidence>
<keyword evidence="1" id="KW-0732">Signal</keyword>
<evidence type="ECO:0000313" key="3">
    <source>
        <dbReference type="EMBL" id="EAR27893.1"/>
    </source>
</evidence>
<name>A4CC06_9GAMM</name>
<proteinExistence type="predicted"/>
<sequence length="287" mass="31504">MKPFFKNYLALSVSAMLVSPIFSAMAIDSVDFVPDQTFTQGVEGPVFGTDNRLYAVNFKEEGTIGVVSAQGQAELFVTLPKGSTGNGLQFDSQNNLYVADYSGHNILKIAANSQTVSVFAHNSLFNQPNDIAITASGVLFASDPNWAQSTGQLWRINTDGTSRLLEAHMGTTNGIAVSTDQTRLYVNESIQRKVWVYDLDAEHQLSNKRLFIEFDDHGLDGMRTDKSGNLYIARYGSGTVIKVSPDGKIIKTFQLKGQFPTNVALNKAQDRLYVTMQKRGAIEVVTL</sequence>